<dbReference type="EMBL" id="FPHB01000005">
    <property type="protein sequence ID" value="SFV49784.1"/>
    <property type="molecule type" value="Genomic_DNA"/>
</dbReference>
<dbReference type="GO" id="GO:0005524">
    <property type="term" value="F:ATP binding"/>
    <property type="evidence" value="ECO:0007669"/>
    <property type="project" value="UniProtKB-KW"/>
</dbReference>
<accession>A0A1W1B8D6</accession>
<organism evidence="7">
    <name type="scientific">hydrothermal vent metagenome</name>
    <dbReference type="NCBI Taxonomy" id="652676"/>
    <lineage>
        <taxon>unclassified sequences</taxon>
        <taxon>metagenomes</taxon>
        <taxon>ecological metagenomes</taxon>
    </lineage>
</organism>
<feature type="domain" description="ATP-dependent RecD2 DNA helicase-like helix-hairpin-helix" evidence="4">
    <location>
        <begin position="137"/>
        <end position="227"/>
    </location>
</feature>
<sequence>MQETLIGQIDRILYANEEGFMVALLKSGEKISGIYYESDPKHIKGSAVTLKGRWEFHKKYGKTFKFDSIKVNQNELFFFLNKIVKGFTKQASAELIEQFGSEELVNILNNDIERLLEFKGIKEKRLKKIKESWKKFRSMREIGEFLAPYDVTPTLLTTIATALKDVDEPCTKIKNNPYILTNIKGIGFKTADELALKMGIEPEDANRIESAMNFVLLNYCEAEGNSCVQKSLLFEQLDELLGFSDKESLYESVLVQMVASEEIRQLSHDRLAPKRLYEAESFLYEEFLRRSKLQGEMIAKNLDTFLEGNALKLGEEQRAAVEMINGGVKLLFLVGYAGTGKSTTSKTILELLNLRYTKEEIMTCALSGIASQRIADTTGYESATIQSLLVKFEDRDTMPYKVLLIDEASMINSSLFARILSKVDRDATLIVVGDDAQLPPIGAGNVLSDMITLDFAPIVKLTKIYRQSEDQAITLIANEIRKGVVPEYRKRYEDFYFLDVSIPNYYVLKNSLSQKEFQELREQNHQNIIAEILQLVVESIQKARYRLHNKQIKEYLNYFQVITPMKGGVLGVNNLNKILQEYFNPNPKRCIKKGEREFRLMDKVVHIKNENMTSWSSEEFKNGEESMQRRVFNGMSGLLFKIDKEEESAFVFYPNEDMVVQYDFDEMWQFLELSYALTIHKVQGMEYDIVVIPMSFSHYIMLSTKLIYTAITRAKHRCYIIGESAAFESGCRRFDTTKRDTVLLELGRRGK</sequence>
<dbReference type="Pfam" id="PF13538">
    <property type="entry name" value="UvrD_C_2"/>
    <property type="match status" value="1"/>
</dbReference>
<protein>
    <submittedName>
        <fullName evidence="7">RecD-like DNA helicase YrrC</fullName>
    </submittedName>
</protein>
<dbReference type="PANTHER" id="PTHR43788:SF6">
    <property type="entry name" value="DNA HELICASE B"/>
    <property type="match status" value="1"/>
</dbReference>
<keyword evidence="2" id="KW-0067">ATP-binding</keyword>
<dbReference type="GO" id="GO:0017116">
    <property type="term" value="F:single-stranded DNA helicase activity"/>
    <property type="evidence" value="ECO:0007669"/>
    <property type="project" value="TreeGrafter"/>
</dbReference>
<dbReference type="AlphaFoldDB" id="A0A1W1B8D6"/>
<dbReference type="InterPro" id="IPR029493">
    <property type="entry name" value="RecD2-like_HHH"/>
</dbReference>
<dbReference type="Gene3D" id="1.10.10.2220">
    <property type="match status" value="1"/>
</dbReference>
<evidence type="ECO:0000256" key="2">
    <source>
        <dbReference type="ARBA" id="ARBA00022840"/>
    </source>
</evidence>
<feature type="domain" description="UvrD-like helicase C-terminal" evidence="3">
    <location>
        <begin position="674"/>
        <end position="721"/>
    </location>
</feature>
<dbReference type="Pfam" id="PF14490">
    <property type="entry name" value="HHH_RecD2"/>
    <property type="match status" value="1"/>
</dbReference>
<evidence type="ECO:0000259" key="3">
    <source>
        <dbReference type="Pfam" id="PF13538"/>
    </source>
</evidence>
<dbReference type="Pfam" id="PF14520">
    <property type="entry name" value="HHH_5"/>
    <property type="match status" value="1"/>
</dbReference>
<dbReference type="InterPro" id="IPR050534">
    <property type="entry name" value="Coronavir_polyprotein_1ab"/>
</dbReference>
<feature type="domain" description="ATP-dependent RecD2 DNA helicase SH3" evidence="5">
    <location>
        <begin position="575"/>
        <end position="651"/>
    </location>
</feature>
<dbReference type="InterPro" id="IPR027785">
    <property type="entry name" value="UvrD-like_helicase_C"/>
</dbReference>
<feature type="domain" description="ATP-dependent RecD2 DNA helicase OB-fold" evidence="6">
    <location>
        <begin position="3"/>
        <end position="71"/>
    </location>
</feature>
<gene>
    <name evidence="7" type="ORF">MNB_SM-7-584</name>
</gene>
<evidence type="ECO:0000313" key="7">
    <source>
        <dbReference type="EMBL" id="SFV49784.1"/>
    </source>
</evidence>
<keyword evidence="1" id="KW-0547">Nucleotide-binding</keyword>
<name>A0A1W1B8D6_9ZZZZ</name>
<dbReference type="InterPro" id="IPR027417">
    <property type="entry name" value="P-loop_NTPase"/>
</dbReference>
<dbReference type="PANTHER" id="PTHR43788">
    <property type="entry name" value="DNA2/NAM7 HELICASE FAMILY MEMBER"/>
    <property type="match status" value="1"/>
</dbReference>
<keyword evidence="7" id="KW-0347">Helicase</keyword>
<reference evidence="7" key="1">
    <citation type="submission" date="2016-10" db="EMBL/GenBank/DDBJ databases">
        <authorList>
            <person name="de Groot N.N."/>
        </authorList>
    </citation>
    <scope>NUCLEOTIDE SEQUENCE</scope>
</reference>
<keyword evidence="7" id="KW-0378">Hydrolase</keyword>
<dbReference type="GO" id="GO:0006310">
    <property type="term" value="P:DNA recombination"/>
    <property type="evidence" value="ECO:0007669"/>
    <property type="project" value="TreeGrafter"/>
</dbReference>
<dbReference type="Pfam" id="PF13604">
    <property type="entry name" value="AAA_30"/>
    <property type="match status" value="1"/>
</dbReference>
<dbReference type="InterPro" id="IPR055446">
    <property type="entry name" value="RecD2_N_OB"/>
</dbReference>
<dbReference type="GO" id="GO:0009338">
    <property type="term" value="C:exodeoxyribonuclease V complex"/>
    <property type="evidence" value="ECO:0007669"/>
    <property type="project" value="TreeGrafter"/>
</dbReference>
<dbReference type="Pfam" id="PF23139">
    <property type="entry name" value="OB_YrrC"/>
    <property type="match status" value="1"/>
</dbReference>
<dbReference type="InterPro" id="IPR041451">
    <property type="entry name" value="RecD2_SH13"/>
</dbReference>
<dbReference type="SUPFAM" id="SSF52540">
    <property type="entry name" value="P-loop containing nucleoside triphosphate hydrolases"/>
    <property type="match status" value="2"/>
</dbReference>
<proteinExistence type="predicted"/>
<evidence type="ECO:0000256" key="1">
    <source>
        <dbReference type="ARBA" id="ARBA00022741"/>
    </source>
</evidence>
<dbReference type="Gene3D" id="2.30.30.940">
    <property type="match status" value="1"/>
</dbReference>
<evidence type="ECO:0000259" key="6">
    <source>
        <dbReference type="Pfam" id="PF23139"/>
    </source>
</evidence>
<dbReference type="CDD" id="cd17933">
    <property type="entry name" value="DEXSc_RecD-like"/>
    <property type="match status" value="1"/>
</dbReference>
<evidence type="ECO:0000259" key="5">
    <source>
        <dbReference type="Pfam" id="PF18335"/>
    </source>
</evidence>
<dbReference type="Gene3D" id="3.40.50.300">
    <property type="entry name" value="P-loop containing nucleotide triphosphate hydrolases"/>
    <property type="match status" value="2"/>
</dbReference>
<dbReference type="Pfam" id="PF18335">
    <property type="entry name" value="SH3_13"/>
    <property type="match status" value="1"/>
</dbReference>
<dbReference type="CDD" id="cd18809">
    <property type="entry name" value="SF1_C_RecD"/>
    <property type="match status" value="1"/>
</dbReference>
<evidence type="ECO:0000259" key="4">
    <source>
        <dbReference type="Pfam" id="PF14490"/>
    </source>
</evidence>